<protein>
    <submittedName>
        <fullName evidence="2">Uncharacterized protein</fullName>
    </submittedName>
</protein>
<reference evidence="2" key="1">
    <citation type="journal article" date="2020" name="Stud. Mycol.">
        <title>101 Dothideomycetes genomes: a test case for predicting lifestyles and emergence of pathogens.</title>
        <authorList>
            <person name="Haridas S."/>
            <person name="Albert R."/>
            <person name="Binder M."/>
            <person name="Bloem J."/>
            <person name="Labutti K."/>
            <person name="Salamov A."/>
            <person name="Andreopoulos B."/>
            <person name="Baker S."/>
            <person name="Barry K."/>
            <person name="Bills G."/>
            <person name="Bluhm B."/>
            <person name="Cannon C."/>
            <person name="Castanera R."/>
            <person name="Culley D."/>
            <person name="Daum C."/>
            <person name="Ezra D."/>
            <person name="Gonzalez J."/>
            <person name="Henrissat B."/>
            <person name="Kuo A."/>
            <person name="Liang C."/>
            <person name="Lipzen A."/>
            <person name="Lutzoni F."/>
            <person name="Magnuson J."/>
            <person name="Mondo S."/>
            <person name="Nolan M."/>
            <person name="Ohm R."/>
            <person name="Pangilinan J."/>
            <person name="Park H.-J."/>
            <person name="Ramirez L."/>
            <person name="Alfaro M."/>
            <person name="Sun H."/>
            <person name="Tritt A."/>
            <person name="Yoshinaga Y."/>
            <person name="Zwiers L.-H."/>
            <person name="Turgeon B."/>
            <person name="Goodwin S."/>
            <person name="Spatafora J."/>
            <person name="Crous P."/>
            <person name="Grigoriev I."/>
        </authorList>
    </citation>
    <scope>NUCLEOTIDE SEQUENCE</scope>
    <source>
        <strain evidence="2">CBS 113979</strain>
    </source>
</reference>
<organism evidence="2 3">
    <name type="scientific">Aulographum hederae CBS 113979</name>
    <dbReference type="NCBI Taxonomy" id="1176131"/>
    <lineage>
        <taxon>Eukaryota</taxon>
        <taxon>Fungi</taxon>
        <taxon>Dikarya</taxon>
        <taxon>Ascomycota</taxon>
        <taxon>Pezizomycotina</taxon>
        <taxon>Dothideomycetes</taxon>
        <taxon>Pleosporomycetidae</taxon>
        <taxon>Aulographales</taxon>
        <taxon>Aulographaceae</taxon>
    </lineage>
</organism>
<gene>
    <name evidence="2" type="ORF">K402DRAFT_30163</name>
</gene>
<keyword evidence="3" id="KW-1185">Reference proteome</keyword>
<dbReference type="AlphaFoldDB" id="A0A6G1H4L0"/>
<evidence type="ECO:0000256" key="1">
    <source>
        <dbReference type="SAM" id="MobiDB-lite"/>
    </source>
</evidence>
<evidence type="ECO:0000313" key="3">
    <source>
        <dbReference type="Proteomes" id="UP000800041"/>
    </source>
</evidence>
<feature type="region of interest" description="Disordered" evidence="1">
    <location>
        <begin position="148"/>
        <end position="182"/>
    </location>
</feature>
<dbReference type="Proteomes" id="UP000800041">
    <property type="component" value="Unassembled WGS sequence"/>
</dbReference>
<dbReference type="EMBL" id="ML977149">
    <property type="protein sequence ID" value="KAF1988163.1"/>
    <property type="molecule type" value="Genomic_DNA"/>
</dbReference>
<accession>A0A6G1H4L0</accession>
<sequence length="182" mass="19491">MGRSPSRRTSWTTTTTTTSEKAISEQSSLLEHGLFLPSSPVFWSIASPLACGLGAMRVRRNYLPFTVISPCLPAHLLGSIPVFNNSCFTISSCLPVAVASGHACCLRNGRWDLEGRACCSRCRTNPKSEGHIKAGRFRLLSRVGLNDTSPGCTPPTRDSPGTRLPLRAGKGSSTHVVHVGTL</sequence>
<name>A0A6G1H4L0_9PEZI</name>
<proteinExistence type="predicted"/>
<evidence type="ECO:0000313" key="2">
    <source>
        <dbReference type="EMBL" id="KAF1988163.1"/>
    </source>
</evidence>